<gene>
    <name evidence="1" type="ORF">Spa11_14470</name>
</gene>
<evidence type="ECO:0000313" key="1">
    <source>
        <dbReference type="EMBL" id="QDV73251.1"/>
    </source>
</evidence>
<dbReference type="Proteomes" id="UP000316426">
    <property type="component" value="Chromosome"/>
</dbReference>
<dbReference type="KEGG" id="bmei:Spa11_14470"/>
<sequence>MSSIIRYLRSKEEGLSPIRVVFYIKEAFDMPLPAIQEILGWSEISGGALDEEGVNALGDRFLPRG</sequence>
<dbReference type="AlphaFoldDB" id="A0A518K638"/>
<organism evidence="1 2">
    <name type="scientific">Botrimarina mediterranea</name>
    <dbReference type="NCBI Taxonomy" id="2528022"/>
    <lineage>
        <taxon>Bacteria</taxon>
        <taxon>Pseudomonadati</taxon>
        <taxon>Planctomycetota</taxon>
        <taxon>Planctomycetia</taxon>
        <taxon>Pirellulales</taxon>
        <taxon>Lacipirellulaceae</taxon>
        <taxon>Botrimarina</taxon>
    </lineage>
</organism>
<name>A0A518K638_9BACT</name>
<accession>A0A518K638</accession>
<proteinExistence type="predicted"/>
<reference evidence="1 2" key="1">
    <citation type="submission" date="2019-02" db="EMBL/GenBank/DDBJ databases">
        <title>Deep-cultivation of Planctomycetes and their phenomic and genomic characterization uncovers novel biology.</title>
        <authorList>
            <person name="Wiegand S."/>
            <person name="Jogler M."/>
            <person name="Boedeker C."/>
            <person name="Pinto D."/>
            <person name="Vollmers J."/>
            <person name="Rivas-Marin E."/>
            <person name="Kohn T."/>
            <person name="Peeters S.H."/>
            <person name="Heuer A."/>
            <person name="Rast P."/>
            <person name="Oberbeckmann S."/>
            <person name="Bunk B."/>
            <person name="Jeske O."/>
            <person name="Meyerdierks A."/>
            <person name="Storesund J.E."/>
            <person name="Kallscheuer N."/>
            <person name="Luecker S."/>
            <person name="Lage O.M."/>
            <person name="Pohl T."/>
            <person name="Merkel B.J."/>
            <person name="Hornburger P."/>
            <person name="Mueller R.-W."/>
            <person name="Bruemmer F."/>
            <person name="Labrenz M."/>
            <person name="Spormann A.M."/>
            <person name="Op den Camp H."/>
            <person name="Overmann J."/>
            <person name="Amann R."/>
            <person name="Jetten M.S.M."/>
            <person name="Mascher T."/>
            <person name="Medema M.H."/>
            <person name="Devos D.P."/>
            <person name="Kaster A.-K."/>
            <person name="Ovreas L."/>
            <person name="Rohde M."/>
            <person name="Galperin M.Y."/>
            <person name="Jogler C."/>
        </authorList>
    </citation>
    <scope>NUCLEOTIDE SEQUENCE [LARGE SCALE GENOMIC DNA]</scope>
    <source>
        <strain evidence="1 2">Spa11</strain>
    </source>
</reference>
<dbReference type="EMBL" id="CP036349">
    <property type="protein sequence ID" value="QDV73251.1"/>
    <property type="molecule type" value="Genomic_DNA"/>
</dbReference>
<protein>
    <submittedName>
        <fullName evidence="1">Uncharacterized protein</fullName>
    </submittedName>
</protein>
<keyword evidence="2" id="KW-1185">Reference proteome</keyword>
<dbReference type="RefSeq" id="WP_145109905.1">
    <property type="nucleotide sequence ID" value="NZ_CP036349.1"/>
</dbReference>
<evidence type="ECO:0000313" key="2">
    <source>
        <dbReference type="Proteomes" id="UP000316426"/>
    </source>
</evidence>